<sequence length="81" mass="9467">MNLRFKRQTGEVIFEMLQFTEQDLPAPNSYITIDGIKFLAKRHERVYCHDAAGDVQSYFDITVQSEEEYNDEMSSELPESI</sequence>
<organism evidence="1 2">
    <name type="scientific">Escherichia phage vB_EcoM_VR26</name>
    <dbReference type="NCBI Taxonomy" id="1567029"/>
    <lineage>
        <taxon>Viruses</taxon>
        <taxon>Duplodnaviria</taxon>
        <taxon>Heunggongvirae</taxon>
        <taxon>Uroviricota</taxon>
        <taxon>Caudoviricetes</taxon>
        <taxon>Pantevenvirales</taxon>
        <taxon>Straboviridae</taxon>
        <taxon>Tevenvirinae</taxon>
        <taxon>Gaprivervirus</taxon>
        <taxon>Gaprivervirus vr26</taxon>
    </lineage>
</organism>
<dbReference type="Pfam" id="PF17600">
    <property type="entry name" value="DUF5496"/>
    <property type="match status" value="1"/>
</dbReference>
<proteinExistence type="predicted"/>
<dbReference type="EMBL" id="KP007362">
    <property type="protein sequence ID" value="AIZ02882.1"/>
    <property type="molecule type" value="Genomic_DNA"/>
</dbReference>
<dbReference type="KEGG" id="vg:26640538"/>
<dbReference type="InterPro" id="IPR035135">
    <property type="entry name" value="DUF5496"/>
</dbReference>
<dbReference type="GeneID" id="26640538"/>
<dbReference type="RefSeq" id="YP_009214082.1">
    <property type="nucleotide sequence ID" value="NC_028957.1"/>
</dbReference>
<reference evidence="1 2" key="1">
    <citation type="submission" date="2014-10" db="EMBL/GenBank/DDBJ databases">
        <title>VR bacteriophages - a small but diverse group of low-temperature viruses.</title>
        <authorList>
            <person name="Kaliniene L."/>
            <person name="Meskys R."/>
            <person name="Simoliunas E."/>
            <person name="Zajanckauskaite A."/>
            <person name="Truncaite L."/>
        </authorList>
    </citation>
    <scope>NUCLEOTIDE SEQUENCE [LARGE SCALE GENOMIC DNA]</scope>
</reference>
<name>A0A0A7HDP4_9CAUD</name>
<dbReference type="OrthoDB" id="18523at10239"/>
<gene>
    <name evidence="1" type="ORF">VR26_245</name>
</gene>
<protein>
    <submittedName>
        <fullName evidence="1">Uncharacterized protein</fullName>
    </submittedName>
</protein>
<evidence type="ECO:0000313" key="1">
    <source>
        <dbReference type="EMBL" id="AIZ02882.1"/>
    </source>
</evidence>
<accession>A0A0A7HDP4</accession>
<keyword evidence="2" id="KW-1185">Reference proteome</keyword>
<evidence type="ECO:0000313" key="2">
    <source>
        <dbReference type="Proteomes" id="UP000030718"/>
    </source>
</evidence>
<dbReference type="Proteomes" id="UP000030718">
    <property type="component" value="Segment"/>
</dbReference>